<proteinExistence type="inferred from homology"/>
<keyword evidence="3 5" id="KW-0442">Lipid degradation</keyword>
<dbReference type="InterPro" id="IPR018490">
    <property type="entry name" value="cNMP-bd_dom_sf"/>
</dbReference>
<dbReference type="SUPFAM" id="SSF52151">
    <property type="entry name" value="FabD/lysophospholipase-like"/>
    <property type="match status" value="1"/>
</dbReference>
<dbReference type="Gene3D" id="2.60.120.10">
    <property type="entry name" value="Jelly Rolls"/>
    <property type="match status" value="1"/>
</dbReference>
<dbReference type="EMBL" id="DF820457">
    <property type="protein sequence ID" value="GAK51785.1"/>
    <property type="molecule type" value="Genomic_DNA"/>
</dbReference>
<dbReference type="InterPro" id="IPR002641">
    <property type="entry name" value="PNPLA_dom"/>
</dbReference>
<sequence>MMGDVLQPIPLFESLAKDARDFITSRLRSEHFAPGETIVRQGDTGDSLYIIVSGLVKVTKREKDGTSHELARLQNGDYFGEMSLLAGQPRSADITAITETSTLKLSKPELDGMLLEYPTIAVHFSRVLSKRLRDVSQFTMRSKQSVSIVSLYSRHIEPLFQSIISLNLAASFTRELMKQVLLIEMNNADEEVARILQLDDEQAALRKNIIRYDILGGDDVSPCIIKHKTGFHILPLSTATKMQPRLFEKAITPLLEKLKHEYDYILINCAKDIKKLVQTALEQSDMILYLTPTSDNAIQRCKKDADMFVQGYGENRLMIGVLRDERQQGVSERHLEELLAPHTFVRLHNNSYVIDRFLRTGRPFVYEHPKTDISRSIQHLTRRIGRVRVGLALGSGSARGFAHVGVLKVLEAHDIPIDMIAGASMGAFVGGFYAAGVSAAELEEMVLSYRSKRKVRKTIFDLTIPWYGISKGNRLAKFMRHRLKDITFDELSIPFVAIATDISNGNEVVLRHGILWQALRASGSVPVLFEPYHLDGRYLIDGGITNPLPTDVLIENNVDIIISCAVNTLRKPIKLHEEKMDEREAVHDDAPITLPLTDRKYGIIDALTRSMGIMSAANTLQKSRLADIDIRPKVSHIDWNDFHRGDELMKAGERAAEEAIPTILELLKEKIM</sequence>
<gene>
    <name evidence="8" type="ORF">U14_03031</name>
</gene>
<dbReference type="SUPFAM" id="SSF51206">
    <property type="entry name" value="cAMP-binding domain-like"/>
    <property type="match status" value="1"/>
</dbReference>
<dbReference type="InterPro" id="IPR014710">
    <property type="entry name" value="RmlC-like_jellyroll"/>
</dbReference>
<reference evidence="8" key="1">
    <citation type="journal article" date="2015" name="PeerJ">
        <title>First genomic representation of candidate bacterial phylum KSB3 points to enhanced environmental sensing as a trigger of wastewater bulking.</title>
        <authorList>
            <person name="Sekiguchi Y."/>
            <person name="Ohashi A."/>
            <person name="Parks D.H."/>
            <person name="Yamauchi T."/>
            <person name="Tyson G.W."/>
            <person name="Hugenholtz P."/>
        </authorList>
    </citation>
    <scope>NUCLEOTIDE SEQUENCE [LARGE SCALE GENOMIC DNA]</scope>
</reference>
<feature type="domain" description="Cyclic nucleotide-binding" evidence="6">
    <location>
        <begin position="11"/>
        <end position="114"/>
    </location>
</feature>
<dbReference type="PRINTS" id="PR00103">
    <property type="entry name" value="CAMPKINASE"/>
</dbReference>
<dbReference type="InterPro" id="IPR027417">
    <property type="entry name" value="P-loop_NTPase"/>
</dbReference>
<dbReference type="AlphaFoldDB" id="A0A081BN19"/>
<dbReference type="HOGENOM" id="CLU_000960_1_3_0"/>
<feature type="domain" description="PNPLA" evidence="7">
    <location>
        <begin position="391"/>
        <end position="554"/>
    </location>
</feature>
<dbReference type="PROSITE" id="PS51635">
    <property type="entry name" value="PNPLA"/>
    <property type="match status" value="1"/>
</dbReference>
<dbReference type="Proteomes" id="UP000030700">
    <property type="component" value="Unassembled WGS sequence"/>
</dbReference>
<evidence type="ECO:0000256" key="1">
    <source>
        <dbReference type="ARBA" id="ARBA00006636"/>
    </source>
</evidence>
<organism evidence="8">
    <name type="scientific">Candidatus Moduliflexus flocculans</name>
    <dbReference type="NCBI Taxonomy" id="1499966"/>
    <lineage>
        <taxon>Bacteria</taxon>
        <taxon>Candidatus Moduliflexota</taxon>
        <taxon>Candidatus Moduliflexia</taxon>
        <taxon>Candidatus Moduliflexales</taxon>
        <taxon>Candidatus Moduliflexaceae</taxon>
    </lineage>
</organism>
<feature type="active site" description="Nucleophile" evidence="5">
    <location>
        <position position="424"/>
    </location>
</feature>
<dbReference type="GO" id="GO:0004622">
    <property type="term" value="F:phosphatidylcholine lysophospholipase activity"/>
    <property type="evidence" value="ECO:0007669"/>
    <property type="project" value="UniProtKB-ARBA"/>
</dbReference>
<evidence type="ECO:0000313" key="9">
    <source>
        <dbReference type="Proteomes" id="UP000030700"/>
    </source>
</evidence>
<dbReference type="InterPro" id="IPR000595">
    <property type="entry name" value="cNMP-bd_dom"/>
</dbReference>
<keyword evidence="2 5" id="KW-0378">Hydrolase</keyword>
<dbReference type="PROSITE" id="PS50042">
    <property type="entry name" value="CNMP_BINDING_3"/>
    <property type="match status" value="1"/>
</dbReference>
<dbReference type="PANTHER" id="PTHR14226:SF76">
    <property type="entry name" value="NTE FAMILY PROTEIN RSSA"/>
    <property type="match status" value="1"/>
</dbReference>
<dbReference type="InterPro" id="IPR050301">
    <property type="entry name" value="NTE"/>
</dbReference>
<evidence type="ECO:0000313" key="8">
    <source>
        <dbReference type="EMBL" id="GAK51785.1"/>
    </source>
</evidence>
<comment type="caution">
    <text evidence="5">Lacks conserved residue(s) required for the propagation of feature annotation.</text>
</comment>
<feature type="active site" description="Proton acceptor" evidence="5">
    <location>
        <position position="541"/>
    </location>
</feature>
<feature type="short sequence motif" description="DGA/G" evidence="5">
    <location>
        <begin position="541"/>
        <end position="543"/>
    </location>
</feature>
<evidence type="ECO:0000256" key="4">
    <source>
        <dbReference type="ARBA" id="ARBA00023098"/>
    </source>
</evidence>
<dbReference type="PROSITE" id="PS00888">
    <property type="entry name" value="CNMP_BINDING_1"/>
    <property type="match status" value="1"/>
</dbReference>
<dbReference type="SUPFAM" id="SSF52540">
    <property type="entry name" value="P-loop containing nucleoside triphosphate hydrolases"/>
    <property type="match status" value="1"/>
</dbReference>
<evidence type="ECO:0000256" key="2">
    <source>
        <dbReference type="ARBA" id="ARBA00022801"/>
    </source>
</evidence>
<dbReference type="SMART" id="SM00100">
    <property type="entry name" value="cNMP"/>
    <property type="match status" value="1"/>
</dbReference>
<keyword evidence="4 5" id="KW-0443">Lipid metabolism</keyword>
<dbReference type="CDD" id="cd00038">
    <property type="entry name" value="CAP_ED"/>
    <property type="match status" value="1"/>
</dbReference>
<keyword evidence="9" id="KW-1185">Reference proteome</keyword>
<accession>A0A081BN19</accession>
<dbReference type="Gene3D" id="3.40.1090.10">
    <property type="entry name" value="Cytosolic phospholipase A2 catalytic domain"/>
    <property type="match status" value="2"/>
</dbReference>
<feature type="short sequence motif" description="GXSXG" evidence="5">
    <location>
        <begin position="422"/>
        <end position="426"/>
    </location>
</feature>
<dbReference type="Pfam" id="PF00027">
    <property type="entry name" value="cNMP_binding"/>
    <property type="match status" value="1"/>
</dbReference>
<protein>
    <submittedName>
        <fullName evidence="8">Putative esterase of the alpha-beta hydrolase superfamily</fullName>
    </submittedName>
</protein>
<comment type="similarity">
    <text evidence="1">Belongs to the NTE family.</text>
</comment>
<dbReference type="InterPro" id="IPR018488">
    <property type="entry name" value="cNMP-bd_CS"/>
</dbReference>
<evidence type="ECO:0000259" key="6">
    <source>
        <dbReference type="PROSITE" id="PS50042"/>
    </source>
</evidence>
<dbReference type="Gene3D" id="3.40.50.300">
    <property type="entry name" value="P-loop containing nucleotide triphosphate hydrolases"/>
    <property type="match status" value="1"/>
</dbReference>
<name>A0A081BN19_9BACT</name>
<evidence type="ECO:0000259" key="7">
    <source>
        <dbReference type="PROSITE" id="PS51635"/>
    </source>
</evidence>
<dbReference type="CDD" id="cd07205">
    <property type="entry name" value="Pat_PNPLA6_PNPLA7_NTE1_like"/>
    <property type="match status" value="1"/>
</dbReference>
<dbReference type="GO" id="GO:0016042">
    <property type="term" value="P:lipid catabolic process"/>
    <property type="evidence" value="ECO:0007669"/>
    <property type="project" value="UniProtKB-UniRule"/>
</dbReference>
<dbReference type="InterPro" id="IPR016035">
    <property type="entry name" value="Acyl_Trfase/lysoPLipase"/>
</dbReference>
<dbReference type="PROSITE" id="PS00889">
    <property type="entry name" value="CNMP_BINDING_2"/>
    <property type="match status" value="1"/>
</dbReference>
<evidence type="ECO:0000256" key="3">
    <source>
        <dbReference type="ARBA" id="ARBA00022963"/>
    </source>
</evidence>
<dbReference type="Pfam" id="PF01734">
    <property type="entry name" value="Patatin"/>
    <property type="match status" value="1"/>
</dbReference>
<dbReference type="STRING" id="1499966.U14_03031"/>
<evidence type="ECO:0000256" key="5">
    <source>
        <dbReference type="PROSITE-ProRule" id="PRU01161"/>
    </source>
</evidence>
<dbReference type="PANTHER" id="PTHR14226">
    <property type="entry name" value="NEUROPATHY TARGET ESTERASE/SWISS CHEESE D.MELANOGASTER"/>
    <property type="match status" value="1"/>
</dbReference>